<proteinExistence type="inferred from homology"/>
<dbReference type="Pfam" id="PF00528">
    <property type="entry name" value="BPD_transp_1"/>
    <property type="match status" value="1"/>
</dbReference>
<evidence type="ECO:0000313" key="12">
    <source>
        <dbReference type="Proteomes" id="UP000005555"/>
    </source>
</evidence>
<dbReference type="PROSITE" id="PS50928">
    <property type="entry name" value="ABC_TM1"/>
    <property type="match status" value="1"/>
</dbReference>
<comment type="similarity">
    <text evidence="2 9">Belongs to the binding-protein-dependent transport system permease family. CysTW subfamily.</text>
</comment>
<dbReference type="GO" id="GO:0035435">
    <property type="term" value="P:phosphate ion transmembrane transport"/>
    <property type="evidence" value="ECO:0007669"/>
    <property type="project" value="InterPro"/>
</dbReference>
<evidence type="ECO:0000259" key="10">
    <source>
        <dbReference type="PROSITE" id="PS50928"/>
    </source>
</evidence>
<keyword evidence="12" id="KW-1185">Reference proteome</keyword>
<feature type="transmembrane region" description="Helical" evidence="9">
    <location>
        <begin position="216"/>
        <end position="237"/>
    </location>
</feature>
<dbReference type="GO" id="GO:0005315">
    <property type="term" value="F:phosphate transmembrane transporter activity"/>
    <property type="evidence" value="ECO:0007669"/>
    <property type="project" value="InterPro"/>
</dbReference>
<dbReference type="InterPro" id="IPR035906">
    <property type="entry name" value="MetI-like_sf"/>
</dbReference>
<evidence type="ECO:0000256" key="7">
    <source>
        <dbReference type="ARBA" id="ARBA00022989"/>
    </source>
</evidence>
<keyword evidence="5 9" id="KW-1003">Cell membrane</keyword>
<evidence type="ECO:0000256" key="8">
    <source>
        <dbReference type="ARBA" id="ARBA00023136"/>
    </source>
</evidence>
<dbReference type="Proteomes" id="UP000005555">
    <property type="component" value="Unassembled WGS sequence"/>
</dbReference>
<dbReference type="CDD" id="cd06261">
    <property type="entry name" value="TM_PBP2"/>
    <property type="match status" value="1"/>
</dbReference>
<feature type="transmembrane region" description="Helical" evidence="9">
    <location>
        <begin position="257"/>
        <end position="278"/>
    </location>
</feature>
<dbReference type="OrthoDB" id="9807065at2"/>
<keyword evidence="8 9" id="KW-0472">Membrane</keyword>
<keyword evidence="4" id="KW-0813">Transport</keyword>
<dbReference type="NCBIfam" id="TIGR00974">
    <property type="entry name" value="3a0107s02c"/>
    <property type="match status" value="1"/>
</dbReference>
<dbReference type="PANTHER" id="PTHR43470:SF5">
    <property type="entry name" value="PHOSPHATE TRANSPORT SYSTEM PERMEASE PROTEIN PSTA"/>
    <property type="match status" value="1"/>
</dbReference>
<dbReference type="GO" id="GO:0005886">
    <property type="term" value="C:plasma membrane"/>
    <property type="evidence" value="ECO:0007669"/>
    <property type="project" value="UniProtKB-SubCell"/>
</dbReference>
<dbReference type="PANTHER" id="PTHR43470">
    <property type="entry name" value="PHOSPHATE TRANSPORT SYSTEM PERMEASE PROTEIN PSTA-RELATED"/>
    <property type="match status" value="1"/>
</dbReference>
<dbReference type="AlphaFoldDB" id="Q1YUJ6"/>
<evidence type="ECO:0000313" key="11">
    <source>
        <dbReference type="EMBL" id="EAS48062.1"/>
    </source>
</evidence>
<dbReference type="InterPro" id="IPR024573">
    <property type="entry name" value="DUF3333"/>
</dbReference>
<dbReference type="EMBL" id="AAPI01000001">
    <property type="protein sequence ID" value="EAS48062.1"/>
    <property type="molecule type" value="Genomic_DNA"/>
</dbReference>
<accession>Q1YUJ6</accession>
<dbReference type="SUPFAM" id="SSF161098">
    <property type="entry name" value="MetI-like"/>
    <property type="match status" value="1"/>
</dbReference>
<evidence type="ECO:0000256" key="3">
    <source>
        <dbReference type="ARBA" id="ARBA00016864"/>
    </source>
</evidence>
<comment type="subcellular location">
    <subcellularLocation>
        <location evidence="9">Cell inner membrane</location>
        <topology evidence="9">Multi-pass membrane protein</topology>
    </subcellularLocation>
    <subcellularLocation>
        <location evidence="1">Cell membrane</location>
        <topology evidence="1">Multi-pass membrane protein</topology>
    </subcellularLocation>
</comment>
<dbReference type="Gene3D" id="1.10.3720.10">
    <property type="entry name" value="MetI-like"/>
    <property type="match status" value="1"/>
</dbReference>
<feature type="transmembrane region" description="Helical" evidence="9">
    <location>
        <begin position="403"/>
        <end position="422"/>
    </location>
</feature>
<feature type="transmembrane region" description="Helical" evidence="9">
    <location>
        <begin position="31"/>
        <end position="52"/>
    </location>
</feature>
<protein>
    <recommendedName>
        <fullName evidence="3 9">Phosphate transport system permease protein PstA</fullName>
    </recommendedName>
</protein>
<dbReference type="Pfam" id="PF11812">
    <property type="entry name" value="DUF3333"/>
    <property type="match status" value="1"/>
</dbReference>
<evidence type="ECO:0000256" key="4">
    <source>
        <dbReference type="ARBA" id="ARBA00022448"/>
    </source>
</evidence>
<keyword evidence="6 9" id="KW-0812">Transmembrane</keyword>
<sequence length="430" mass="47586">MNKPVNTPVNNLEKIRKSLSRRNRSERLFRWYGRLAIFIGLAAVTVLFTDIVSKGHGAFRIAYLQLEVGYDQDLIGVDNLTDPEQLILGNWQAVPKQALRQQFPDVAGRSDKRKLYGLVSNGSGFDLKDRLLANPLLLGTRETVWVLADDDIDTYYKSWLDGEPYAARLSDKQVKWIGELHDQGKIRLQFNSNLFTRGDSREPEQAGIRGAVMGSLFTLLLTLMLSFPVGVAAAIYLEEFAPKNGWTDFIEVNINNLAAVPSIIFGLLGLAIFINFFHVPRSVPIVGGLVLTLMTLPTIIITSRAAIKSVPPSIREAALGMGASKYQMVMHHVLPLALPGMLTGAIIGMAQALGESAPLLMIGMVAFIVDIPAGFNDPATVLPVQIFLWADSPERAFIEKTSAAIMVLLSFLIVMNTSAVWVRKRLERRW</sequence>
<evidence type="ECO:0000256" key="2">
    <source>
        <dbReference type="ARBA" id="ARBA00007069"/>
    </source>
</evidence>
<evidence type="ECO:0000256" key="9">
    <source>
        <dbReference type="RuleBase" id="RU363043"/>
    </source>
</evidence>
<dbReference type="eggNOG" id="COG0581">
    <property type="taxonomic scope" value="Bacteria"/>
</dbReference>
<name>Q1YUJ6_9GAMM</name>
<comment type="caution">
    <text evidence="11">The sequence shown here is derived from an EMBL/GenBank/DDBJ whole genome shotgun (WGS) entry which is preliminary data.</text>
</comment>
<evidence type="ECO:0000256" key="6">
    <source>
        <dbReference type="ARBA" id="ARBA00022692"/>
    </source>
</evidence>
<feature type="transmembrane region" description="Helical" evidence="9">
    <location>
        <begin position="329"/>
        <end position="350"/>
    </location>
</feature>
<keyword evidence="7 9" id="KW-1133">Transmembrane helix</keyword>
<feature type="transmembrane region" description="Helical" evidence="9">
    <location>
        <begin position="285"/>
        <end position="307"/>
    </location>
</feature>
<dbReference type="InterPro" id="IPR000515">
    <property type="entry name" value="MetI-like"/>
</dbReference>
<reference evidence="11 12" key="1">
    <citation type="submission" date="2006-03" db="EMBL/GenBank/DDBJ databases">
        <authorList>
            <person name="Giovannoni S.J."/>
            <person name="Cho J.-C."/>
            <person name="Ferriera S."/>
            <person name="Johnson J."/>
            <person name="Kravitz S."/>
            <person name="Halpern A."/>
            <person name="Remington K."/>
            <person name="Beeson K."/>
            <person name="Tran B."/>
            <person name="Rogers Y.-H."/>
            <person name="Friedman R."/>
            <person name="Venter J.C."/>
        </authorList>
    </citation>
    <scope>NUCLEOTIDE SEQUENCE [LARGE SCALE GENOMIC DNA]</scope>
    <source>
        <strain evidence="11 12">HTCC2207</strain>
    </source>
</reference>
<evidence type="ECO:0000256" key="5">
    <source>
        <dbReference type="ARBA" id="ARBA00022475"/>
    </source>
</evidence>
<gene>
    <name evidence="11" type="ORF">GB2207_09636</name>
</gene>
<evidence type="ECO:0000256" key="1">
    <source>
        <dbReference type="ARBA" id="ARBA00004651"/>
    </source>
</evidence>
<dbReference type="HOGENOM" id="CLU_033621_2_1_6"/>
<feature type="domain" description="ABC transmembrane type-1" evidence="10">
    <location>
        <begin position="212"/>
        <end position="419"/>
    </location>
</feature>
<organism evidence="11 12">
    <name type="scientific">gamma proteobacterium HTCC2207</name>
    <dbReference type="NCBI Taxonomy" id="314287"/>
    <lineage>
        <taxon>Bacteria</taxon>
        <taxon>Pseudomonadati</taxon>
        <taxon>Pseudomonadota</taxon>
        <taxon>Gammaproteobacteria</taxon>
        <taxon>Cellvibrionales</taxon>
        <taxon>Porticoccaceae</taxon>
        <taxon>SAR92 clade</taxon>
    </lineage>
</organism>
<dbReference type="STRING" id="314287.GB2207_09636"/>
<dbReference type="InterPro" id="IPR005672">
    <property type="entry name" value="Phosphate_PstA"/>
</dbReference>